<reference evidence="12" key="1">
    <citation type="journal article" date="2019" name="Int. J. Syst. Evol. Microbiol.">
        <title>The Global Catalogue of Microorganisms (GCM) 10K type strain sequencing project: providing services to taxonomists for standard genome sequencing and annotation.</title>
        <authorList>
            <consortium name="The Broad Institute Genomics Platform"/>
            <consortium name="The Broad Institute Genome Sequencing Center for Infectious Disease"/>
            <person name="Wu L."/>
            <person name="Ma J."/>
        </authorList>
    </citation>
    <scope>NUCLEOTIDE SEQUENCE [LARGE SCALE GENOMIC DNA]</scope>
    <source>
        <strain evidence="12">ZS-35-S2</strain>
    </source>
</reference>
<comment type="similarity">
    <text evidence="2 10">Belongs to the disproportionating enzyme family.</text>
</comment>
<dbReference type="PANTHER" id="PTHR32438:SF5">
    <property type="entry name" value="4-ALPHA-GLUCANOTRANSFERASE DPE1, CHLOROPLASTIC_AMYLOPLASTIC"/>
    <property type="match status" value="1"/>
</dbReference>
<dbReference type="EC" id="2.4.1.25" evidence="3 10"/>
<dbReference type="EMBL" id="JBHUIJ010000016">
    <property type="protein sequence ID" value="MFD2238373.1"/>
    <property type="molecule type" value="Genomic_DNA"/>
</dbReference>
<protein>
    <recommendedName>
        <fullName evidence="4 10">4-alpha-glucanotransferase</fullName>
        <ecNumber evidence="3 10">2.4.1.25</ecNumber>
    </recommendedName>
    <alternativeName>
        <fullName evidence="8 10">Amylomaltase</fullName>
    </alternativeName>
    <alternativeName>
        <fullName evidence="9 10">Disproportionating enzyme</fullName>
    </alternativeName>
</protein>
<dbReference type="InterPro" id="IPR017853">
    <property type="entry name" value="GH"/>
</dbReference>
<dbReference type="PANTHER" id="PTHR32438">
    <property type="entry name" value="4-ALPHA-GLUCANOTRANSFERASE DPE1, CHLOROPLASTIC/AMYLOPLASTIC"/>
    <property type="match status" value="1"/>
</dbReference>
<dbReference type="InterPro" id="IPR003385">
    <property type="entry name" value="Glyco_hydro_77"/>
</dbReference>
<evidence type="ECO:0000313" key="12">
    <source>
        <dbReference type="Proteomes" id="UP001597371"/>
    </source>
</evidence>
<keyword evidence="5 10" id="KW-0328">Glycosyltransferase</keyword>
<comment type="caution">
    <text evidence="11">The sequence shown here is derived from an EMBL/GenBank/DDBJ whole genome shotgun (WGS) entry which is preliminary data.</text>
</comment>
<evidence type="ECO:0000256" key="7">
    <source>
        <dbReference type="ARBA" id="ARBA00023277"/>
    </source>
</evidence>
<name>A0ABW5CQN2_9HYPH</name>
<evidence type="ECO:0000256" key="2">
    <source>
        <dbReference type="ARBA" id="ARBA00005684"/>
    </source>
</evidence>
<dbReference type="Pfam" id="PF02446">
    <property type="entry name" value="Glyco_hydro_77"/>
    <property type="match status" value="1"/>
</dbReference>
<evidence type="ECO:0000256" key="4">
    <source>
        <dbReference type="ARBA" id="ARBA00020295"/>
    </source>
</evidence>
<proteinExistence type="inferred from homology"/>
<evidence type="ECO:0000256" key="9">
    <source>
        <dbReference type="ARBA" id="ARBA00031501"/>
    </source>
</evidence>
<sequence>MTEWLDDLAASHGIQTRYITEQGEEARIPDHAKEALLRILKVDPASGEAGHFEGAQHKATRACHMPDWLAAHRVWGVACQLYALRSRRSLGLGDFEDLARLAEIAARGGASFLGVSPLHALFLADPARCSPYSPSTRRFLNPLYIAVDRLPGGPEAIEALRAKEPSLFETLDGDLVDYPAVGRLKRTLLRALFEESTHDAAFDAFRVSGGKALREFTLFEAISAMEVEAGRHAGWHEWSQEMHHLSGGEAGRFARDNEDEITFHQWLQFVADRQLGEAQARARAAGMRVGLYLDFAVGVAPDGADTWADPQLAVPQARVGAPPDLFNAGGQDWGLAPLSPDALAQRGYRPLAEAYRAIMKHAGAIRIDHAMGLARLWWIPQGHESRDGGYVRYPLGAMIDTVADVSDESRCLVIGEDLGTVPDGFRPQAHEANILSYRVLYFERTAGEGFVAPSAYPELALACVSTHDLATLSGWWAGTDVELRAQAGRQDEASTAREREERRGDRKALLSALAREGLLPQGISADAGKMTAELAAAVHRYGARARSLLFAVQLDDMIGARRQPNLPGTMDEYPNWRIRCELPLEEIEADARFQTIARALREERPES</sequence>
<dbReference type="Gene3D" id="3.20.20.80">
    <property type="entry name" value="Glycosidases"/>
    <property type="match status" value="1"/>
</dbReference>
<evidence type="ECO:0000256" key="1">
    <source>
        <dbReference type="ARBA" id="ARBA00000439"/>
    </source>
</evidence>
<dbReference type="GO" id="GO:0004134">
    <property type="term" value="F:4-alpha-glucanotransferase activity"/>
    <property type="evidence" value="ECO:0007669"/>
    <property type="project" value="UniProtKB-EC"/>
</dbReference>
<gene>
    <name evidence="11" type="primary">malQ</name>
    <name evidence="11" type="ORF">ACFSKQ_13025</name>
</gene>
<dbReference type="Proteomes" id="UP001597371">
    <property type="component" value="Unassembled WGS sequence"/>
</dbReference>
<comment type="catalytic activity">
    <reaction evidence="1 10">
        <text>Transfers a segment of a (1-&gt;4)-alpha-D-glucan to a new position in an acceptor, which may be glucose or a (1-&gt;4)-alpha-D-glucan.</text>
        <dbReference type="EC" id="2.4.1.25"/>
    </reaction>
</comment>
<dbReference type="SUPFAM" id="SSF51445">
    <property type="entry name" value="(Trans)glycosidases"/>
    <property type="match status" value="1"/>
</dbReference>
<evidence type="ECO:0000256" key="6">
    <source>
        <dbReference type="ARBA" id="ARBA00022679"/>
    </source>
</evidence>
<organism evidence="11 12">
    <name type="scientific">Aureimonas populi</name>
    <dbReference type="NCBI Taxonomy" id="1701758"/>
    <lineage>
        <taxon>Bacteria</taxon>
        <taxon>Pseudomonadati</taxon>
        <taxon>Pseudomonadota</taxon>
        <taxon>Alphaproteobacteria</taxon>
        <taxon>Hyphomicrobiales</taxon>
        <taxon>Aurantimonadaceae</taxon>
        <taxon>Aureimonas</taxon>
    </lineage>
</organism>
<keyword evidence="6 10" id="KW-0808">Transferase</keyword>
<evidence type="ECO:0000256" key="10">
    <source>
        <dbReference type="RuleBase" id="RU361207"/>
    </source>
</evidence>
<keyword evidence="12" id="KW-1185">Reference proteome</keyword>
<dbReference type="RefSeq" id="WP_209737044.1">
    <property type="nucleotide sequence ID" value="NZ_CP072611.1"/>
</dbReference>
<accession>A0ABW5CQN2</accession>
<evidence type="ECO:0000256" key="8">
    <source>
        <dbReference type="ARBA" id="ARBA00031423"/>
    </source>
</evidence>
<evidence type="ECO:0000256" key="3">
    <source>
        <dbReference type="ARBA" id="ARBA00012560"/>
    </source>
</evidence>
<keyword evidence="7 10" id="KW-0119">Carbohydrate metabolism</keyword>
<dbReference type="NCBIfam" id="TIGR00217">
    <property type="entry name" value="malQ"/>
    <property type="match status" value="1"/>
</dbReference>
<evidence type="ECO:0000256" key="5">
    <source>
        <dbReference type="ARBA" id="ARBA00022676"/>
    </source>
</evidence>
<evidence type="ECO:0000313" key="11">
    <source>
        <dbReference type="EMBL" id="MFD2238373.1"/>
    </source>
</evidence>